<gene>
    <name evidence="1" type="ORF">Q2100_01495</name>
</gene>
<dbReference type="RefSeq" id="WP_302912556.1">
    <property type="nucleotide sequence ID" value="NZ_JAUMSQ010000005.1"/>
</dbReference>
<evidence type="ECO:0000313" key="1">
    <source>
        <dbReference type="EMBL" id="MDO3634416.1"/>
    </source>
</evidence>
<evidence type="ECO:0000313" key="2">
    <source>
        <dbReference type="Proteomes" id="UP001168823"/>
    </source>
</evidence>
<protein>
    <submittedName>
        <fullName evidence="1">Uncharacterized protein</fullName>
    </submittedName>
</protein>
<name>A0ABT8U9E4_9MYCO</name>
<organism evidence="1 2">
    <name type="scientific">Mycolicibacterium arseniciresistens</name>
    <dbReference type="NCBI Taxonomy" id="3062257"/>
    <lineage>
        <taxon>Bacteria</taxon>
        <taxon>Bacillati</taxon>
        <taxon>Actinomycetota</taxon>
        <taxon>Actinomycetes</taxon>
        <taxon>Mycobacteriales</taxon>
        <taxon>Mycobacteriaceae</taxon>
        <taxon>Mycolicibacterium</taxon>
    </lineage>
</organism>
<reference evidence="1" key="1">
    <citation type="submission" date="2023-07" db="EMBL/GenBank/DDBJ databases">
        <title>Mycolicibacterium sp. nov., a novel bacterial species.</title>
        <authorList>
            <person name="Cao Y."/>
        </authorList>
    </citation>
    <scope>NUCLEOTIDE SEQUENCE</scope>
    <source>
        <strain evidence="1">KC 300</strain>
    </source>
</reference>
<dbReference type="Proteomes" id="UP001168823">
    <property type="component" value="Unassembled WGS sequence"/>
</dbReference>
<proteinExistence type="predicted"/>
<comment type="caution">
    <text evidence="1">The sequence shown here is derived from an EMBL/GenBank/DDBJ whole genome shotgun (WGS) entry which is preliminary data.</text>
</comment>
<accession>A0ABT8U9E4</accession>
<keyword evidence="2" id="KW-1185">Reference proteome</keyword>
<sequence length="353" mass="39682">MVDKVRLALASGPLDLLGLASTAVHQSKPDPWTQLKSPEEKPFPLDALIAVYSGTDTRETTVMLTVLAELLPDDEELQARCRTALASRTHLLPAWLRHLSDIWVHRAVRRTHVLGDRDELWLGARLTGGQELTCAVAIDHNEMSEVADVVFWTKCIDDVMPGADEHDGDSSIVDMSLADARAWIHHGLERALFFDEYSQWPGCRPLVRWLIRHLPEGGTAFYPPFWKWEDTAVVLGQFFESTAGRRFRGSDYRELLTVLLESGTADPLRWSRLRIRGALSDSSYCDHDLQLEVLINAPELLRAYVPFAHAQSGIRDGLTAEALTAIDESAPGYHEEVIKWARDHGDLFDEEVV</sequence>
<dbReference type="EMBL" id="JAUMSQ010000005">
    <property type="protein sequence ID" value="MDO3634416.1"/>
    <property type="molecule type" value="Genomic_DNA"/>
</dbReference>